<proteinExistence type="predicted"/>
<dbReference type="AlphaFoldDB" id="A0A9D1TAU2"/>
<gene>
    <name evidence="1" type="ORF">IAB71_08340</name>
</gene>
<organism evidence="1 2">
    <name type="scientific">Candidatus Scatomonas pullistercoris</name>
    <dbReference type="NCBI Taxonomy" id="2840920"/>
    <lineage>
        <taxon>Bacteria</taxon>
        <taxon>Bacillati</taxon>
        <taxon>Bacillota</taxon>
        <taxon>Clostridia</taxon>
        <taxon>Lachnospirales</taxon>
        <taxon>Lachnospiraceae</taxon>
        <taxon>Lachnospiraceae incertae sedis</taxon>
        <taxon>Candidatus Scatomonas</taxon>
    </lineage>
</organism>
<dbReference type="EMBL" id="DVOO01000025">
    <property type="protein sequence ID" value="HIV25765.1"/>
    <property type="molecule type" value="Genomic_DNA"/>
</dbReference>
<name>A0A9D1TAU2_9FIRM</name>
<accession>A0A9D1TAU2</accession>
<dbReference type="Proteomes" id="UP000824169">
    <property type="component" value="Unassembled WGS sequence"/>
</dbReference>
<comment type="caution">
    <text evidence="1">The sequence shown here is derived from an EMBL/GenBank/DDBJ whole genome shotgun (WGS) entry which is preliminary data.</text>
</comment>
<sequence length="139" mass="15648">MSTIQELLRTEESGGISFGNYELDSKTKLSDFEYQGDLYKVKTYKEITKLERNDTFVYESVPGTAVHDMVFFDEGVEFTVEGAEDAQITLGMEEDTEYKVILDGVNVGHMTTNLGGKLSFSVELEQAEQVKVRILRVEG</sequence>
<protein>
    <submittedName>
        <fullName evidence="1">Endosialidase</fullName>
    </submittedName>
</protein>
<evidence type="ECO:0000313" key="1">
    <source>
        <dbReference type="EMBL" id="HIV25765.1"/>
    </source>
</evidence>
<reference evidence="1" key="2">
    <citation type="journal article" date="2021" name="PeerJ">
        <title>Extensive microbial diversity within the chicken gut microbiome revealed by metagenomics and culture.</title>
        <authorList>
            <person name="Gilroy R."/>
            <person name="Ravi A."/>
            <person name="Getino M."/>
            <person name="Pursley I."/>
            <person name="Horton D.L."/>
            <person name="Alikhan N.F."/>
            <person name="Baker D."/>
            <person name="Gharbi K."/>
            <person name="Hall N."/>
            <person name="Watson M."/>
            <person name="Adriaenssens E.M."/>
            <person name="Foster-Nyarko E."/>
            <person name="Jarju S."/>
            <person name="Secka A."/>
            <person name="Antonio M."/>
            <person name="Oren A."/>
            <person name="Chaudhuri R.R."/>
            <person name="La Ragione R."/>
            <person name="Hildebrand F."/>
            <person name="Pallen M.J."/>
        </authorList>
    </citation>
    <scope>NUCLEOTIDE SEQUENCE</scope>
    <source>
        <strain evidence="1">CHK188-20938</strain>
    </source>
</reference>
<reference evidence="1" key="1">
    <citation type="submission" date="2020-10" db="EMBL/GenBank/DDBJ databases">
        <authorList>
            <person name="Gilroy R."/>
        </authorList>
    </citation>
    <scope>NUCLEOTIDE SEQUENCE</scope>
    <source>
        <strain evidence="1">CHK188-20938</strain>
    </source>
</reference>
<evidence type="ECO:0000313" key="2">
    <source>
        <dbReference type="Proteomes" id="UP000824169"/>
    </source>
</evidence>